<dbReference type="InterPro" id="IPR027417">
    <property type="entry name" value="P-loop_NTPase"/>
</dbReference>
<feature type="repeat" description="ANK" evidence="2">
    <location>
        <begin position="603"/>
        <end position="624"/>
    </location>
</feature>
<dbReference type="SUPFAM" id="SSF52540">
    <property type="entry name" value="P-loop containing nucleoside triphosphate hydrolases"/>
    <property type="match status" value="1"/>
</dbReference>
<dbReference type="Pfam" id="PF12796">
    <property type="entry name" value="Ank_2"/>
    <property type="match status" value="1"/>
</dbReference>
<comment type="caution">
    <text evidence="4">The sequence shown here is derived from an EMBL/GenBank/DDBJ whole genome shotgun (WGS) entry which is preliminary data.</text>
</comment>
<gene>
    <name evidence="4" type="ORF">B0F90DRAFT_1757016</name>
</gene>
<sequence length="624" mass="69932">MKALIDGGKASADDIQYALIIIQRLASDIIDRSKRDQLLKDVRTWLSPLDPSKSHNTARDAHHTGTSTWFIQGHTFAEWKIAGSLLWIHGKPGSGKSVLCSTIIEEIIRLRETGLASMAYFYFDRGNTEKQDSRGLVSSVLIQLCEQSEVYSEILSRLYSTHAAGSRQPGNNALLECLKDMLSVPGQSPIYIILDGLDQSPDNPSSRESVLDLVQLLVQLGHPHLHICVSSCIEADIRAVLRPLASQTICLHEQSGQVEDINNYINFFIKTNANTSQWKDEDKEFVIKKVSEEADGMFRWASCRLYQLRRCPPGGILRTLDEFPKIMEVEYERMLQGIHEKQWEASHRLFQYIAVAPRPLQVSELAEFLAWDIKQGELPEFKAGWRYEDPEHAVFSACSSFITMTDANECQVVKFSHLSMKEFLSSDRLATSKGGASRYYFSHEDAHTTVAQGCLATLFYLDEQVNKRSVTNFPLATYAAQYLVIHALFQDVESRIRGALGRLFNGDKPQLSILVWMCNLDEDSGGPMTSETPPQPKATPIYYASLLGLCGVVQYLASLYRSSVNECVGYYGAPLIAAAEKGHYDTMMALFDYDAYPGIEGPGRRTALYSAAQNGHLRVVRLLL</sequence>
<dbReference type="PROSITE" id="PS50088">
    <property type="entry name" value="ANK_REPEAT"/>
    <property type="match status" value="1"/>
</dbReference>
<evidence type="ECO:0000313" key="4">
    <source>
        <dbReference type="EMBL" id="KAI0294465.1"/>
    </source>
</evidence>
<dbReference type="Proteomes" id="UP001203297">
    <property type="component" value="Unassembled WGS sequence"/>
</dbReference>
<dbReference type="InterPro" id="IPR036770">
    <property type="entry name" value="Ankyrin_rpt-contain_sf"/>
</dbReference>
<dbReference type="AlphaFoldDB" id="A0AAD4M008"/>
<feature type="domain" description="NACHT" evidence="3">
    <location>
        <begin position="84"/>
        <end position="199"/>
    </location>
</feature>
<dbReference type="EMBL" id="WTXG01000074">
    <property type="protein sequence ID" value="KAI0294465.1"/>
    <property type="molecule type" value="Genomic_DNA"/>
</dbReference>
<dbReference type="InterPro" id="IPR007111">
    <property type="entry name" value="NACHT_NTPase"/>
</dbReference>
<protein>
    <recommendedName>
        <fullName evidence="3">NACHT domain-containing protein</fullName>
    </recommendedName>
</protein>
<dbReference type="Pfam" id="PF22939">
    <property type="entry name" value="WHD_GPIID"/>
    <property type="match status" value="1"/>
</dbReference>
<dbReference type="InterPro" id="IPR054471">
    <property type="entry name" value="GPIID_WHD"/>
</dbReference>
<keyword evidence="1" id="KW-0677">Repeat</keyword>
<accession>A0AAD4M008</accession>
<reference evidence="4" key="1">
    <citation type="journal article" date="2022" name="New Phytol.">
        <title>Evolutionary transition to the ectomycorrhizal habit in the genomes of a hyperdiverse lineage of mushroom-forming fungi.</title>
        <authorList>
            <person name="Looney B."/>
            <person name="Miyauchi S."/>
            <person name="Morin E."/>
            <person name="Drula E."/>
            <person name="Courty P.E."/>
            <person name="Kohler A."/>
            <person name="Kuo A."/>
            <person name="LaButti K."/>
            <person name="Pangilinan J."/>
            <person name="Lipzen A."/>
            <person name="Riley R."/>
            <person name="Andreopoulos W."/>
            <person name="He G."/>
            <person name="Johnson J."/>
            <person name="Nolan M."/>
            <person name="Tritt A."/>
            <person name="Barry K.W."/>
            <person name="Grigoriev I.V."/>
            <person name="Nagy L.G."/>
            <person name="Hibbett D."/>
            <person name="Henrissat B."/>
            <person name="Matheny P.B."/>
            <person name="Labbe J."/>
            <person name="Martin F.M."/>
        </authorList>
    </citation>
    <scope>NUCLEOTIDE SEQUENCE</scope>
    <source>
        <strain evidence="4">BPL690</strain>
    </source>
</reference>
<keyword evidence="5" id="KW-1185">Reference proteome</keyword>
<dbReference type="InterPro" id="IPR002110">
    <property type="entry name" value="Ankyrin_rpt"/>
</dbReference>
<evidence type="ECO:0000313" key="5">
    <source>
        <dbReference type="Proteomes" id="UP001203297"/>
    </source>
</evidence>
<dbReference type="InterPro" id="IPR056884">
    <property type="entry name" value="NPHP3-like_N"/>
</dbReference>
<evidence type="ECO:0000259" key="3">
    <source>
        <dbReference type="PROSITE" id="PS50837"/>
    </source>
</evidence>
<dbReference type="Pfam" id="PF24883">
    <property type="entry name" value="NPHP3_N"/>
    <property type="match status" value="1"/>
</dbReference>
<organism evidence="4 5">
    <name type="scientific">Multifurca ochricompacta</name>
    <dbReference type="NCBI Taxonomy" id="376703"/>
    <lineage>
        <taxon>Eukaryota</taxon>
        <taxon>Fungi</taxon>
        <taxon>Dikarya</taxon>
        <taxon>Basidiomycota</taxon>
        <taxon>Agaricomycotina</taxon>
        <taxon>Agaricomycetes</taxon>
        <taxon>Russulales</taxon>
        <taxon>Russulaceae</taxon>
        <taxon>Multifurca</taxon>
    </lineage>
</organism>
<evidence type="ECO:0000256" key="1">
    <source>
        <dbReference type="ARBA" id="ARBA00022737"/>
    </source>
</evidence>
<dbReference type="PANTHER" id="PTHR10039">
    <property type="entry name" value="AMELOGENIN"/>
    <property type="match status" value="1"/>
</dbReference>
<dbReference type="SUPFAM" id="SSF48403">
    <property type="entry name" value="Ankyrin repeat"/>
    <property type="match status" value="1"/>
</dbReference>
<feature type="non-terminal residue" evidence="4">
    <location>
        <position position="1"/>
    </location>
</feature>
<name>A0AAD4M008_9AGAM</name>
<dbReference type="Gene3D" id="1.25.40.20">
    <property type="entry name" value="Ankyrin repeat-containing domain"/>
    <property type="match status" value="1"/>
</dbReference>
<dbReference type="PROSITE" id="PS50297">
    <property type="entry name" value="ANK_REP_REGION"/>
    <property type="match status" value="1"/>
</dbReference>
<dbReference type="PROSITE" id="PS50837">
    <property type="entry name" value="NACHT"/>
    <property type="match status" value="1"/>
</dbReference>
<dbReference type="PANTHER" id="PTHR10039:SF16">
    <property type="entry name" value="GPI INOSITOL-DEACYLASE"/>
    <property type="match status" value="1"/>
</dbReference>
<keyword evidence="2" id="KW-0040">ANK repeat</keyword>
<dbReference type="Gene3D" id="3.40.50.300">
    <property type="entry name" value="P-loop containing nucleotide triphosphate hydrolases"/>
    <property type="match status" value="1"/>
</dbReference>
<evidence type="ECO:0000256" key="2">
    <source>
        <dbReference type="PROSITE-ProRule" id="PRU00023"/>
    </source>
</evidence>
<proteinExistence type="predicted"/>